<dbReference type="Proteomes" id="UP000789396">
    <property type="component" value="Unassembled WGS sequence"/>
</dbReference>
<evidence type="ECO:0000313" key="2">
    <source>
        <dbReference type="Proteomes" id="UP000789396"/>
    </source>
</evidence>
<protein>
    <submittedName>
        <fullName evidence="1">4304_t:CDS:1</fullName>
    </submittedName>
</protein>
<organism evidence="1 2">
    <name type="scientific">Racocetra fulgida</name>
    <dbReference type="NCBI Taxonomy" id="60492"/>
    <lineage>
        <taxon>Eukaryota</taxon>
        <taxon>Fungi</taxon>
        <taxon>Fungi incertae sedis</taxon>
        <taxon>Mucoromycota</taxon>
        <taxon>Glomeromycotina</taxon>
        <taxon>Glomeromycetes</taxon>
        <taxon>Diversisporales</taxon>
        <taxon>Gigasporaceae</taxon>
        <taxon>Racocetra</taxon>
    </lineage>
</organism>
<comment type="caution">
    <text evidence="1">The sequence shown here is derived from an EMBL/GenBank/DDBJ whole genome shotgun (WGS) entry which is preliminary data.</text>
</comment>
<feature type="non-terminal residue" evidence="1">
    <location>
        <position position="69"/>
    </location>
</feature>
<dbReference type="OrthoDB" id="2459460at2759"/>
<keyword evidence="2" id="KW-1185">Reference proteome</keyword>
<sequence>MDPAWTYFKKLEYVPGFKQKRHLCTLCNTQINDAIRQAHIHNKNCSNMTAEQKKICLQQTKSQNQIYLK</sequence>
<accession>A0A9N9PA60</accession>
<evidence type="ECO:0000313" key="1">
    <source>
        <dbReference type="EMBL" id="CAG8803706.1"/>
    </source>
</evidence>
<gene>
    <name evidence="1" type="ORF">RFULGI_LOCUS18003</name>
</gene>
<name>A0A9N9PA60_9GLOM</name>
<proteinExistence type="predicted"/>
<dbReference type="EMBL" id="CAJVPZ010075203">
    <property type="protein sequence ID" value="CAG8803706.1"/>
    <property type="molecule type" value="Genomic_DNA"/>
</dbReference>
<dbReference type="AlphaFoldDB" id="A0A9N9PA60"/>
<reference evidence="1" key="1">
    <citation type="submission" date="2021-06" db="EMBL/GenBank/DDBJ databases">
        <authorList>
            <person name="Kallberg Y."/>
            <person name="Tangrot J."/>
            <person name="Rosling A."/>
        </authorList>
    </citation>
    <scope>NUCLEOTIDE SEQUENCE</scope>
    <source>
        <strain evidence="1">IN212</strain>
    </source>
</reference>